<name>A0AA37HPT5_9HYPH</name>
<organism evidence="2 3">
    <name type="scientific">Methylobacterium gregans</name>
    <dbReference type="NCBI Taxonomy" id="374424"/>
    <lineage>
        <taxon>Bacteria</taxon>
        <taxon>Pseudomonadati</taxon>
        <taxon>Pseudomonadota</taxon>
        <taxon>Alphaproteobacteria</taxon>
        <taxon>Hyphomicrobiales</taxon>
        <taxon>Methylobacteriaceae</taxon>
        <taxon>Methylobacterium</taxon>
    </lineage>
</organism>
<evidence type="ECO:0000313" key="2">
    <source>
        <dbReference type="EMBL" id="GJD78913.1"/>
    </source>
</evidence>
<dbReference type="EMBL" id="BPQM01000047">
    <property type="protein sequence ID" value="GJD78913.1"/>
    <property type="molecule type" value="Genomic_DNA"/>
</dbReference>
<reference evidence="2" key="1">
    <citation type="journal article" date="2016" name="Front. Microbiol.">
        <title>Genome Sequence of the Piezophilic, Mesophilic Sulfate-Reducing Bacterium Desulfovibrio indicus J2T.</title>
        <authorList>
            <person name="Cao J."/>
            <person name="Maignien L."/>
            <person name="Shao Z."/>
            <person name="Alain K."/>
            <person name="Jebbar M."/>
        </authorList>
    </citation>
    <scope>NUCLEOTIDE SEQUENCE</scope>
    <source>
        <strain evidence="2">NBRC 103626</strain>
    </source>
</reference>
<dbReference type="Proteomes" id="UP001055108">
    <property type="component" value="Unassembled WGS sequence"/>
</dbReference>
<proteinExistence type="predicted"/>
<protein>
    <submittedName>
        <fullName evidence="2">Uncharacterized protein</fullName>
    </submittedName>
</protein>
<dbReference type="RefSeq" id="WP_192284115.1">
    <property type="nucleotide sequence ID" value="NZ_BPQM01000047.1"/>
</dbReference>
<dbReference type="AlphaFoldDB" id="A0AA37HPT5"/>
<evidence type="ECO:0000313" key="3">
    <source>
        <dbReference type="Proteomes" id="UP001055108"/>
    </source>
</evidence>
<evidence type="ECO:0000256" key="1">
    <source>
        <dbReference type="SAM" id="MobiDB-lite"/>
    </source>
</evidence>
<keyword evidence="3" id="KW-1185">Reference proteome</keyword>
<sequence length="105" mass="11383">MPAPATTGFPKVSNRRQSGPPLRFTGYVDLTGEMADAMDRRDAACVDARNTVEHRTIAEVMRSNGASEERIVSFFGYSPLALDAETGAPEVGPDLRNRRRDVTGG</sequence>
<feature type="region of interest" description="Disordered" evidence="1">
    <location>
        <begin position="85"/>
        <end position="105"/>
    </location>
</feature>
<reference evidence="2" key="2">
    <citation type="submission" date="2021-08" db="EMBL/GenBank/DDBJ databases">
        <authorList>
            <person name="Tani A."/>
            <person name="Ola A."/>
            <person name="Ogura Y."/>
            <person name="Katsura K."/>
            <person name="Hayashi T."/>
        </authorList>
    </citation>
    <scope>NUCLEOTIDE SEQUENCE</scope>
    <source>
        <strain evidence="2">NBRC 103626</strain>
    </source>
</reference>
<gene>
    <name evidence="2" type="ORF">NBEOAGPD_2133</name>
</gene>
<accession>A0AA37HPT5</accession>
<comment type="caution">
    <text evidence="2">The sequence shown here is derived from an EMBL/GenBank/DDBJ whole genome shotgun (WGS) entry which is preliminary data.</text>
</comment>
<feature type="compositionally biased region" description="Basic and acidic residues" evidence="1">
    <location>
        <begin position="93"/>
        <end position="105"/>
    </location>
</feature>
<feature type="region of interest" description="Disordered" evidence="1">
    <location>
        <begin position="1"/>
        <end position="23"/>
    </location>
</feature>